<feature type="region of interest" description="Disordered" evidence="2">
    <location>
        <begin position="48"/>
        <end position="75"/>
    </location>
</feature>
<reference evidence="3" key="1">
    <citation type="submission" date="2023-04" db="EMBL/GenBank/DDBJ databases">
        <title>Phytophthora lilii NBRC 32176.</title>
        <authorList>
            <person name="Ichikawa N."/>
            <person name="Sato H."/>
            <person name="Tonouchi N."/>
        </authorList>
    </citation>
    <scope>NUCLEOTIDE SEQUENCE</scope>
    <source>
        <strain evidence="3">NBRC 32176</strain>
    </source>
</reference>
<evidence type="ECO:0000256" key="1">
    <source>
        <dbReference type="SAM" id="Coils"/>
    </source>
</evidence>
<feature type="coiled-coil region" evidence="1">
    <location>
        <begin position="98"/>
        <end position="125"/>
    </location>
</feature>
<comment type="caution">
    <text evidence="3">The sequence shown here is derived from an EMBL/GenBank/DDBJ whole genome shotgun (WGS) entry which is preliminary data.</text>
</comment>
<keyword evidence="4" id="KW-1185">Reference proteome</keyword>
<dbReference type="EMBL" id="BSXW01000407">
    <property type="protein sequence ID" value="GMF21407.1"/>
    <property type="molecule type" value="Genomic_DNA"/>
</dbReference>
<gene>
    <name evidence="3" type="ORF">Plil01_000844700</name>
</gene>
<evidence type="ECO:0000256" key="2">
    <source>
        <dbReference type="SAM" id="MobiDB-lite"/>
    </source>
</evidence>
<dbReference type="AlphaFoldDB" id="A0A9W6TXB3"/>
<proteinExistence type="predicted"/>
<feature type="compositionally biased region" description="Gly residues" evidence="2">
    <location>
        <begin position="454"/>
        <end position="465"/>
    </location>
</feature>
<keyword evidence="1" id="KW-0175">Coiled coil</keyword>
<sequence length="500" mass="55215">MYHCVLYPPNINRLGVGVIGDVMQRARPVYALIGAEVESEDSGSLSRFSQMLSKPNSNDQSNPVSRNMLNSPAVKSASAEDEVELRRLRSRTIMARYRKKQINRAAALEEDIRLLNEELQSLELQRRLIDAGISTKNTICNVAARYFWLFRNGYRVPVLVSQQPTLPITPNESDTQRNFLQDVVSPNVVDGAAVGVDALLEHWRRLSFYLPEMDMQPVRLSTIGENSLLATTKVQVTLTAHTLRHAFPSLTRHGWSALAGKLLNLWSTGQCSSNGTTARIASSFVQAEKEGHLASDKFLQAAQRVSDRRTIDALVLLAENYEYRAKAARARNPRPESVEQEEKQVEVELRAETKADAEQEQVEAESPDPSQGRKAETQLNLAAAEMEELWRRLNEIGLSSPGSADKVGVANLRFAGRLMEQQLGGRMAGDPRRGGAPTNGSGSIPYRDPQSSGTNGGEVAGGQGDYEGLQETIAHQKMEIVRLLNTVKTLSSENTKLVKV</sequence>
<feature type="compositionally biased region" description="Basic and acidic residues" evidence="2">
    <location>
        <begin position="333"/>
        <end position="357"/>
    </location>
</feature>
<name>A0A9W6TXB3_9STRA</name>
<organism evidence="3 4">
    <name type="scientific">Phytophthora lilii</name>
    <dbReference type="NCBI Taxonomy" id="2077276"/>
    <lineage>
        <taxon>Eukaryota</taxon>
        <taxon>Sar</taxon>
        <taxon>Stramenopiles</taxon>
        <taxon>Oomycota</taxon>
        <taxon>Peronosporomycetes</taxon>
        <taxon>Peronosporales</taxon>
        <taxon>Peronosporaceae</taxon>
        <taxon>Phytophthora</taxon>
    </lineage>
</organism>
<evidence type="ECO:0000313" key="3">
    <source>
        <dbReference type="EMBL" id="GMF21407.1"/>
    </source>
</evidence>
<evidence type="ECO:0000313" key="4">
    <source>
        <dbReference type="Proteomes" id="UP001165083"/>
    </source>
</evidence>
<protein>
    <submittedName>
        <fullName evidence="3">Unnamed protein product</fullName>
    </submittedName>
</protein>
<feature type="compositionally biased region" description="Polar residues" evidence="2">
    <location>
        <begin position="48"/>
        <end position="70"/>
    </location>
</feature>
<dbReference type="Proteomes" id="UP001165083">
    <property type="component" value="Unassembled WGS sequence"/>
</dbReference>
<accession>A0A9W6TXB3</accession>
<dbReference type="OrthoDB" id="77536at2759"/>
<feature type="region of interest" description="Disordered" evidence="2">
    <location>
        <begin position="424"/>
        <end position="465"/>
    </location>
</feature>
<feature type="region of interest" description="Disordered" evidence="2">
    <location>
        <begin position="327"/>
        <end position="375"/>
    </location>
</feature>